<comment type="caution">
    <text evidence="1">The sequence shown here is derived from an EMBL/GenBank/DDBJ whole genome shotgun (WGS) entry which is preliminary data.</text>
</comment>
<gene>
    <name evidence="1" type="ORF">BN873_160046</name>
</gene>
<organism evidence="1 2">
    <name type="scientific">Candidatus Competibacter denitrificans Run_A_D11</name>
    <dbReference type="NCBI Taxonomy" id="1400863"/>
    <lineage>
        <taxon>Bacteria</taxon>
        <taxon>Pseudomonadati</taxon>
        <taxon>Pseudomonadota</taxon>
        <taxon>Gammaproteobacteria</taxon>
        <taxon>Candidatus Competibacteraceae</taxon>
        <taxon>Candidatus Competibacter</taxon>
    </lineage>
</organism>
<dbReference type="Proteomes" id="UP000035760">
    <property type="component" value="Unassembled WGS sequence"/>
</dbReference>
<dbReference type="AlphaFoldDB" id="W6MBZ7"/>
<dbReference type="Gene3D" id="1.25.40.10">
    <property type="entry name" value="Tetratricopeptide repeat domain"/>
    <property type="match status" value="1"/>
</dbReference>
<evidence type="ECO:0000313" key="2">
    <source>
        <dbReference type="Proteomes" id="UP000035760"/>
    </source>
</evidence>
<dbReference type="RefSeq" id="WP_048670844.1">
    <property type="nucleotide sequence ID" value="NZ_CBTJ020000021.1"/>
</dbReference>
<dbReference type="STRING" id="1400863.BN873_160046"/>
<name>W6MBZ7_9GAMM</name>
<dbReference type="EMBL" id="CBTJ020000021">
    <property type="protein sequence ID" value="CDI01583.1"/>
    <property type="molecule type" value="Genomic_DNA"/>
</dbReference>
<keyword evidence="2" id="KW-1185">Reference proteome</keyword>
<evidence type="ECO:0008006" key="3">
    <source>
        <dbReference type="Google" id="ProtNLM"/>
    </source>
</evidence>
<dbReference type="PANTHER" id="PTHR10098">
    <property type="entry name" value="RAPSYN-RELATED"/>
    <property type="match status" value="1"/>
</dbReference>
<sequence>MARNGPFDFDYARHWVASALRPEHVADFQRLIKRLRYGSHFQLLFAEFTEASYRNMLMEQLDHVFADLGQPVAQIDLSTHNVADFAALETELRRLASNHAAIHLTGVDGWFDKDRWQDFNIRREAIAFGIPVRLIVWLSAESVTQVIDLAPDLWAWRGGVYAFTTTPVGPREIPQPQMNLVDPRTLAERSYRIAILRESVAAKPPPDDEILGLLLDELADLLASIGQLDEALRIRQEEQLPVYERLGDVRARAVTLGKIADVYQARGQLDEALRIRQEEQLPVYERLGDVRARAVTLGKIADVYQARGQLDEALRIRQEEQLPVYERLQAARDALICRANIGINYLARNSAGDREKALALLRLALQAAQALKLPEAQQIAEIIRHAEE</sequence>
<dbReference type="InterPro" id="IPR011990">
    <property type="entry name" value="TPR-like_helical_dom_sf"/>
</dbReference>
<evidence type="ECO:0000313" key="1">
    <source>
        <dbReference type="EMBL" id="CDI01583.1"/>
    </source>
</evidence>
<reference evidence="1" key="2">
    <citation type="submission" date="2014-03" db="EMBL/GenBank/DDBJ databases">
        <title>Candidatus Competibacter-lineage genomes retrieved from metagenomes reveal functional metabolic diversity.</title>
        <authorList>
            <person name="McIlroy S.J."/>
            <person name="Albertsen M."/>
            <person name="Andresen E.K."/>
            <person name="Saunders A.M."/>
            <person name="Kristiansen R."/>
            <person name="Stokholm-Bjerregaard M."/>
            <person name="Nielsen K.L."/>
            <person name="Nielsen P.H."/>
        </authorList>
    </citation>
    <scope>NUCLEOTIDE SEQUENCE</scope>
    <source>
        <strain evidence="1">Run_A_D11</strain>
    </source>
</reference>
<reference evidence="1" key="1">
    <citation type="submission" date="2013-07" db="EMBL/GenBank/DDBJ databases">
        <authorList>
            <person name="McIlroy S."/>
        </authorList>
    </citation>
    <scope>NUCLEOTIDE SEQUENCE [LARGE SCALE GENOMIC DNA]</scope>
    <source>
        <strain evidence="1">Run_A_D11</strain>
    </source>
</reference>
<accession>W6MBZ7</accession>
<dbReference type="SUPFAM" id="SSF48452">
    <property type="entry name" value="TPR-like"/>
    <property type="match status" value="1"/>
</dbReference>
<protein>
    <recommendedName>
        <fullName evidence="3">Tetratricopeptide repeat protein</fullName>
    </recommendedName>
</protein>
<proteinExistence type="predicted"/>
<dbReference type="Pfam" id="PF13424">
    <property type="entry name" value="TPR_12"/>
    <property type="match status" value="1"/>
</dbReference>
<dbReference type="PANTHER" id="PTHR10098:SF108">
    <property type="entry name" value="TETRATRICOPEPTIDE REPEAT PROTEIN 28"/>
    <property type="match status" value="1"/>
</dbReference>